<evidence type="ECO:0000313" key="2">
    <source>
        <dbReference type="Proteomes" id="UP000649617"/>
    </source>
</evidence>
<keyword evidence="2" id="KW-1185">Reference proteome</keyword>
<name>A0A812RL58_SYMPI</name>
<proteinExistence type="predicted"/>
<evidence type="ECO:0000313" key="1">
    <source>
        <dbReference type="EMBL" id="CAE7447173.1"/>
    </source>
</evidence>
<dbReference type="Proteomes" id="UP000649617">
    <property type="component" value="Unassembled WGS sequence"/>
</dbReference>
<gene>
    <name evidence="1" type="ORF">SPIL2461_LOCUS10903</name>
</gene>
<dbReference type="EMBL" id="CAJNIZ010020990">
    <property type="protein sequence ID" value="CAE7447173.1"/>
    <property type="molecule type" value="Genomic_DNA"/>
</dbReference>
<organism evidence="1 2">
    <name type="scientific">Symbiodinium pilosum</name>
    <name type="common">Dinoflagellate</name>
    <dbReference type="NCBI Taxonomy" id="2952"/>
    <lineage>
        <taxon>Eukaryota</taxon>
        <taxon>Sar</taxon>
        <taxon>Alveolata</taxon>
        <taxon>Dinophyceae</taxon>
        <taxon>Suessiales</taxon>
        <taxon>Symbiodiniaceae</taxon>
        <taxon>Symbiodinium</taxon>
    </lineage>
</organism>
<reference evidence="1" key="1">
    <citation type="submission" date="2021-02" db="EMBL/GenBank/DDBJ databases">
        <authorList>
            <person name="Dougan E. K."/>
            <person name="Rhodes N."/>
            <person name="Thang M."/>
            <person name="Chan C."/>
        </authorList>
    </citation>
    <scope>NUCLEOTIDE SEQUENCE</scope>
</reference>
<dbReference type="AlphaFoldDB" id="A0A812RL58"/>
<sequence length="315" mass="35572">MEHPAPVLVAILAAAVKKLPKLPTHCWQKVHAFVGSDFFPEDPEGCFPVQPRANPTPGVPGDGRPSDALWYEPSTTCNRLPAFVADLVRPGWETAVRYPTRLCCDTHWRLESEPRTKFWADMILFDWQGLSDRTHVGDFMWCLRREHDKLFELDVQSDMLAQYDAYMFYFCWSCSCSFGFVCNRLGQLQEARIQERFRVEERQRSVGYGLKEYDCSVQRRFGTFQHTPLVVVSLPGPCHCGAERCSRLPTPAASAQALAKKLACPLIEVGASGLRPAMESLCEEVQRIDAITKLAPVQVPRNARRDPTLHLGSST</sequence>
<comment type="caution">
    <text evidence="1">The sequence shown here is derived from an EMBL/GenBank/DDBJ whole genome shotgun (WGS) entry which is preliminary data.</text>
</comment>
<accession>A0A812RL58</accession>
<dbReference type="OrthoDB" id="439283at2759"/>
<protein>
    <submittedName>
        <fullName evidence="1">Uncharacterized protein</fullName>
    </submittedName>
</protein>